<feature type="region of interest" description="Disordered" evidence="1">
    <location>
        <begin position="483"/>
        <end position="554"/>
    </location>
</feature>
<evidence type="ECO:0000313" key="3">
    <source>
        <dbReference type="Proteomes" id="UP000053611"/>
    </source>
</evidence>
<dbReference type="GeneID" id="28984818"/>
<feature type="compositionally biased region" description="Low complexity" evidence="1">
    <location>
        <begin position="49"/>
        <end position="70"/>
    </location>
</feature>
<accession>A0A0J0XF32</accession>
<gene>
    <name evidence="2" type="ORF">CC85DRAFT_288322</name>
</gene>
<proteinExistence type="predicted"/>
<dbReference type="Proteomes" id="UP000053611">
    <property type="component" value="Unassembled WGS sequence"/>
</dbReference>
<feature type="compositionally biased region" description="Acidic residues" evidence="1">
    <location>
        <begin position="702"/>
        <end position="711"/>
    </location>
</feature>
<feature type="compositionally biased region" description="Acidic residues" evidence="1">
    <location>
        <begin position="21"/>
        <end position="34"/>
    </location>
</feature>
<feature type="compositionally biased region" description="Low complexity" evidence="1">
    <location>
        <begin position="490"/>
        <end position="503"/>
    </location>
</feature>
<evidence type="ECO:0000313" key="2">
    <source>
        <dbReference type="EMBL" id="KLT39680.1"/>
    </source>
</evidence>
<reference evidence="2 3" key="1">
    <citation type="submission" date="2015-03" db="EMBL/GenBank/DDBJ databases">
        <title>Genomics and transcriptomics of the oil-accumulating basidiomycete yeast T. oleaginosus allow insights into substrate utilization and the diverse evolutionary trajectories of mating systems in fungi.</title>
        <authorList>
            <consortium name="DOE Joint Genome Institute"/>
            <person name="Kourist R."/>
            <person name="Kracht O."/>
            <person name="Bracharz F."/>
            <person name="Lipzen A."/>
            <person name="Nolan M."/>
            <person name="Ohm R."/>
            <person name="Grigoriev I."/>
            <person name="Sun S."/>
            <person name="Heitman J."/>
            <person name="Bruck T."/>
            <person name="Nowrousian M."/>
        </authorList>
    </citation>
    <scope>NUCLEOTIDE SEQUENCE [LARGE SCALE GENOMIC DNA]</scope>
    <source>
        <strain evidence="2 3">IBC0246</strain>
    </source>
</reference>
<protein>
    <submittedName>
        <fullName evidence="2">Uncharacterized protein</fullName>
    </submittedName>
</protein>
<feature type="compositionally biased region" description="Polar residues" evidence="1">
    <location>
        <begin position="209"/>
        <end position="222"/>
    </location>
</feature>
<feature type="compositionally biased region" description="Basic and acidic residues" evidence="1">
    <location>
        <begin position="712"/>
        <end position="724"/>
    </location>
</feature>
<keyword evidence="3" id="KW-1185">Reference proteome</keyword>
<dbReference type="EMBL" id="KQ087252">
    <property type="protein sequence ID" value="KLT39680.1"/>
    <property type="molecule type" value="Genomic_DNA"/>
</dbReference>
<feature type="compositionally biased region" description="Low complexity" evidence="1">
    <location>
        <begin position="175"/>
        <end position="186"/>
    </location>
</feature>
<feature type="region of interest" description="Disordered" evidence="1">
    <location>
        <begin position="660"/>
        <end position="724"/>
    </location>
</feature>
<sequence length="724" mass="76699">MPSSRRISARRSGVESHSVGLEDELSFGSEEDLMETIGEIQVPEEPLDSRSIASASSSASKPKLPKLSKSTRSFVRSRKESSASTSSSKTSLASTTHLLPPLPPVPSGSTLDLPADMFTERERPSSSKRGSIMGAFKSKGMGLRSKWRDDHSNRSSFVTDTHSMGSTLSLSKIGSNVSSRPSVSSSFAHTPHGGPSPNSTVPHLGPLSFDQSSDPSFHSGQKQPPAGSHIVLHPSLRNLENAPASGSPTSSIGGHKSWGQGDVASAILPPFPATIGSLEPITVFSAEASKRTSSASRSPFPNRWSPCTLVFTQFKVSLNSEDSPGSDTERTVAHIHVYSKSAQAVSGMASMASVGSAVRRTRSNAGINGESAGRVEIERRWLSRSTTAALCDDEPDADGRSVVMRILWGDEDGATSTQWLVEMKDTRQLQEWIRQIKKTAIMINAEELGYGSAIRPAFETKGVSADELAHQLSLHARAVAEGGAGGKAGGALPSPSAASTGAGSEEERRRPSLDAIQGAPLARSHSASEANAPNGSLGRAHLNTGSEEKMPAAAPAAEVDWFNGPRANGSSTGTATPNDLGGLFGGMNLGMAFPTPPSDLPPPMRRKPPSPLNTIPARVATPPVTHVSAYDEDEDVAPAAAPRPPTPPLKKEEVLTAHLRKPASVASETPSQTSTTSRLRRLRGKPQVIDIMAEFSAVEAENMPEDEEEPIREDRERRIRFAEE</sequence>
<dbReference type="OrthoDB" id="2596526at2759"/>
<evidence type="ECO:0000256" key="1">
    <source>
        <dbReference type="SAM" id="MobiDB-lite"/>
    </source>
</evidence>
<dbReference type="RefSeq" id="XP_018276171.1">
    <property type="nucleotide sequence ID" value="XM_018424215.1"/>
</dbReference>
<feature type="compositionally biased region" description="Polar residues" evidence="1">
    <location>
        <begin position="525"/>
        <end position="534"/>
    </location>
</feature>
<dbReference type="AlphaFoldDB" id="A0A0J0XF32"/>
<name>A0A0J0XF32_9TREE</name>
<feature type="compositionally biased region" description="Low complexity" evidence="1">
    <location>
        <begin position="82"/>
        <end position="99"/>
    </location>
</feature>
<feature type="compositionally biased region" description="Polar residues" evidence="1">
    <location>
        <begin position="154"/>
        <end position="174"/>
    </location>
</feature>
<feature type="region of interest" description="Disordered" evidence="1">
    <location>
        <begin position="1"/>
        <end position="229"/>
    </location>
</feature>
<organism evidence="2 3">
    <name type="scientific">Cutaneotrichosporon oleaginosum</name>
    <dbReference type="NCBI Taxonomy" id="879819"/>
    <lineage>
        <taxon>Eukaryota</taxon>
        <taxon>Fungi</taxon>
        <taxon>Dikarya</taxon>
        <taxon>Basidiomycota</taxon>
        <taxon>Agaricomycotina</taxon>
        <taxon>Tremellomycetes</taxon>
        <taxon>Trichosporonales</taxon>
        <taxon>Trichosporonaceae</taxon>
        <taxon>Cutaneotrichosporon</taxon>
    </lineage>
</organism>